<dbReference type="PANTHER" id="PTHR45898:SF14">
    <property type="entry name" value="TOM1-LIKE PROTEIN 4"/>
    <property type="match status" value="1"/>
</dbReference>
<dbReference type="GO" id="GO:0043130">
    <property type="term" value="F:ubiquitin binding"/>
    <property type="evidence" value="ECO:0007669"/>
    <property type="project" value="InterPro"/>
</dbReference>
<evidence type="ECO:0000259" key="8">
    <source>
        <dbReference type="PROSITE" id="PS50909"/>
    </source>
</evidence>
<evidence type="ECO:0000256" key="2">
    <source>
        <dbReference type="ARBA" id="ARBA00007708"/>
    </source>
</evidence>
<protein>
    <recommendedName>
        <fullName evidence="11">VHS domain-containing protein</fullName>
    </recommendedName>
</protein>
<evidence type="ECO:0008006" key="11">
    <source>
        <dbReference type="Google" id="ProtNLM"/>
    </source>
</evidence>
<dbReference type="Pfam" id="PF03127">
    <property type="entry name" value="GAT"/>
    <property type="match status" value="1"/>
</dbReference>
<evidence type="ECO:0000256" key="3">
    <source>
        <dbReference type="ARBA" id="ARBA00022448"/>
    </source>
</evidence>
<dbReference type="InterPro" id="IPR038425">
    <property type="entry name" value="GAT_sf"/>
</dbReference>
<dbReference type="Gene3D" id="1.20.58.160">
    <property type="match status" value="1"/>
</dbReference>
<evidence type="ECO:0000313" key="9">
    <source>
        <dbReference type="EMBL" id="ERN16593.1"/>
    </source>
</evidence>
<keyword evidence="10" id="KW-1185">Reference proteome</keyword>
<dbReference type="SUPFAM" id="SSF48464">
    <property type="entry name" value="ENTH/VHS domain"/>
    <property type="match status" value="1"/>
</dbReference>
<dbReference type="GO" id="GO:0016020">
    <property type="term" value="C:membrane"/>
    <property type="evidence" value="ECO:0007669"/>
    <property type="project" value="UniProtKB-SubCell"/>
</dbReference>
<sequence length="541" mass="59478">MAASLVERATSDMLIGPDWGMNIEICDIINMDPGQTKDAMKTVKKRLGSKNPKIQLLVLTVLETMTKNCGDSVLVQIIERDILHEMVKIVKKKPDLNVREKILVLLDAWQEAFGGPSGKYPQFYAAYQELKNAGVEYPPRMANAGPLFTPLQNHPRVTLLHSSGGEMFEGGVIGTGLQSDASDISMAEIQNARSVADILMEMLNALDPSNTEGVKEELIVDLVEQCKAYQKQVMLLVNSTSDEELLSQGLMLNDELQCVLCKHDGLLKGSSINGEQILTSKPLVNVDHEEDESEDDLAHLTHRSSRENAQGQSRRPVNVKNEPVAISPLLPPPSSLHKVLLPAQSPQKVGRSGRTTDYLSGDVYESKAPEQPQQSEPTSTPSVPTQNLSSQPWKEERSEDAFQFSPFKREMHGQDESFKTGDSSAKTPATSSEVPTTSLPPPPSKYNQRQQFFEQHQQGLPEGTSNNAVRLGHSYDGLIGRTQNLSLNLEDDSSSKEAQYSSGTKNLSQPAKQMKPEDKIFKDLFDFAKAKSSPSAKPGSL</sequence>
<feature type="compositionally biased region" description="Basic and acidic residues" evidence="6">
    <location>
        <begin position="407"/>
        <end position="419"/>
    </location>
</feature>
<dbReference type="FunFam" id="1.25.40.90:FF:000028">
    <property type="entry name" value="TOM1-like protein 2"/>
    <property type="match status" value="1"/>
</dbReference>
<dbReference type="GO" id="GO:0005737">
    <property type="term" value="C:cytoplasm"/>
    <property type="evidence" value="ECO:0007669"/>
    <property type="project" value="UniProtKB-ARBA"/>
</dbReference>
<name>U5D8A4_AMBTC</name>
<comment type="subcellular location">
    <subcellularLocation>
        <location evidence="1">Membrane</location>
        <topology evidence="1">Peripheral membrane protein</topology>
    </subcellularLocation>
</comment>
<dbReference type="Gene3D" id="1.25.40.90">
    <property type="match status" value="1"/>
</dbReference>
<dbReference type="eggNOG" id="KOG1087">
    <property type="taxonomic scope" value="Eukaryota"/>
</dbReference>
<evidence type="ECO:0000259" key="7">
    <source>
        <dbReference type="PROSITE" id="PS50179"/>
    </source>
</evidence>
<dbReference type="Pfam" id="PF00790">
    <property type="entry name" value="VHS"/>
    <property type="match status" value="1"/>
</dbReference>
<dbReference type="InterPro" id="IPR044836">
    <property type="entry name" value="TOL_plant"/>
</dbReference>
<dbReference type="CDD" id="cd14231">
    <property type="entry name" value="GAT_GGA-like_plant"/>
    <property type="match status" value="1"/>
</dbReference>
<feature type="compositionally biased region" description="Polar residues" evidence="6">
    <location>
        <begin position="371"/>
        <end position="392"/>
    </location>
</feature>
<feature type="region of interest" description="Disordered" evidence="6">
    <location>
        <begin position="489"/>
        <end position="516"/>
    </location>
</feature>
<dbReference type="PROSITE" id="PS50909">
    <property type="entry name" value="GAT"/>
    <property type="match status" value="1"/>
</dbReference>
<dbReference type="AlphaFoldDB" id="U5D8A4"/>
<dbReference type="GO" id="GO:0043328">
    <property type="term" value="P:protein transport to vacuole involved in ubiquitin-dependent protein catabolic process via the multivesicular body sorting pathway"/>
    <property type="evidence" value="ECO:0007669"/>
    <property type="project" value="InterPro"/>
</dbReference>
<dbReference type="InterPro" id="IPR004152">
    <property type="entry name" value="GAT_dom"/>
</dbReference>
<feature type="region of interest" description="Disordered" evidence="6">
    <location>
        <begin position="324"/>
        <end position="471"/>
    </location>
</feature>
<dbReference type="Gramene" id="ERN16593">
    <property type="protein sequence ID" value="ERN16593"/>
    <property type="gene ID" value="AMTR_s00031p00234160"/>
</dbReference>
<gene>
    <name evidence="9" type="ORF">AMTR_s00031p00234160</name>
</gene>
<feature type="domain" description="GAT" evidence="8">
    <location>
        <begin position="180"/>
        <end position="268"/>
    </location>
</feature>
<evidence type="ECO:0000256" key="5">
    <source>
        <dbReference type="ARBA" id="ARBA00023136"/>
    </source>
</evidence>
<organism evidence="9 10">
    <name type="scientific">Amborella trichopoda</name>
    <dbReference type="NCBI Taxonomy" id="13333"/>
    <lineage>
        <taxon>Eukaryota</taxon>
        <taxon>Viridiplantae</taxon>
        <taxon>Streptophyta</taxon>
        <taxon>Embryophyta</taxon>
        <taxon>Tracheophyta</taxon>
        <taxon>Spermatophyta</taxon>
        <taxon>Magnoliopsida</taxon>
        <taxon>Amborellales</taxon>
        <taxon>Amborellaceae</taxon>
        <taxon>Amborella</taxon>
    </lineage>
</organism>
<dbReference type="Proteomes" id="UP000017836">
    <property type="component" value="Unassembled WGS sequence"/>
</dbReference>
<dbReference type="KEGG" id="atr:18444910"/>
<reference evidence="10" key="1">
    <citation type="journal article" date="2013" name="Science">
        <title>The Amborella genome and the evolution of flowering plants.</title>
        <authorList>
            <consortium name="Amborella Genome Project"/>
        </authorList>
    </citation>
    <scope>NUCLEOTIDE SEQUENCE [LARGE SCALE GENOMIC DNA]</scope>
</reference>
<feature type="compositionally biased region" description="Low complexity" evidence="6">
    <location>
        <begin position="448"/>
        <end position="458"/>
    </location>
</feature>
<comment type="similarity">
    <text evidence="2">Belongs to the TOM1 family.</text>
</comment>
<keyword evidence="5" id="KW-0472">Membrane</keyword>
<accession>U5D8A4</accession>
<feature type="compositionally biased region" description="Polar residues" evidence="6">
    <location>
        <begin position="496"/>
        <end position="511"/>
    </location>
</feature>
<dbReference type="PANTHER" id="PTHR45898">
    <property type="entry name" value="TOM1-LIKE PROTEIN"/>
    <property type="match status" value="1"/>
</dbReference>
<dbReference type="PROSITE" id="PS50179">
    <property type="entry name" value="VHS"/>
    <property type="match status" value="1"/>
</dbReference>
<dbReference type="SMART" id="SM00288">
    <property type="entry name" value="VHS"/>
    <property type="match status" value="1"/>
</dbReference>
<keyword evidence="3" id="KW-0813">Transport</keyword>
<proteinExistence type="inferred from homology"/>
<dbReference type="EMBL" id="KI392442">
    <property type="protein sequence ID" value="ERN16593.1"/>
    <property type="molecule type" value="Genomic_DNA"/>
</dbReference>
<evidence type="ECO:0000256" key="6">
    <source>
        <dbReference type="SAM" id="MobiDB-lite"/>
    </source>
</evidence>
<feature type="compositionally biased region" description="Polar residues" evidence="6">
    <location>
        <begin position="420"/>
        <end position="437"/>
    </location>
</feature>
<dbReference type="OrthoDB" id="2018246at2759"/>
<feature type="domain" description="VHS" evidence="7">
    <location>
        <begin position="9"/>
        <end position="138"/>
    </location>
</feature>
<dbReference type="CDD" id="cd03561">
    <property type="entry name" value="VHS"/>
    <property type="match status" value="1"/>
</dbReference>
<evidence type="ECO:0000256" key="4">
    <source>
        <dbReference type="ARBA" id="ARBA00022927"/>
    </source>
</evidence>
<dbReference type="SUPFAM" id="SSF89009">
    <property type="entry name" value="GAT-like domain"/>
    <property type="match status" value="1"/>
</dbReference>
<keyword evidence="4" id="KW-0653">Protein transport</keyword>
<dbReference type="HOGENOM" id="CLU_026748_2_1_1"/>
<dbReference type="InterPro" id="IPR008942">
    <property type="entry name" value="ENTH_VHS"/>
</dbReference>
<dbReference type="OMA" id="INMEPGQ"/>
<evidence type="ECO:0000256" key="1">
    <source>
        <dbReference type="ARBA" id="ARBA00004170"/>
    </source>
</evidence>
<dbReference type="GO" id="GO:0035091">
    <property type="term" value="F:phosphatidylinositol binding"/>
    <property type="evidence" value="ECO:0007669"/>
    <property type="project" value="InterPro"/>
</dbReference>
<dbReference type="InterPro" id="IPR002014">
    <property type="entry name" value="VHS_dom"/>
</dbReference>
<evidence type="ECO:0000313" key="10">
    <source>
        <dbReference type="Proteomes" id="UP000017836"/>
    </source>
</evidence>
<dbReference type="STRING" id="13333.U5D8A4"/>